<protein>
    <recommendedName>
        <fullName evidence="2">SWIM-type domain-containing protein</fullName>
    </recommendedName>
</protein>
<feature type="domain" description="SWIM-type" evidence="2">
    <location>
        <begin position="73"/>
        <end position="107"/>
    </location>
</feature>
<dbReference type="InterPro" id="IPR007527">
    <property type="entry name" value="Znf_SWIM"/>
</dbReference>
<accession>A0A7C2K3A4</accession>
<dbReference type="EMBL" id="DSOK01000451">
    <property type="protein sequence ID" value="HEN17047.1"/>
    <property type="molecule type" value="Genomic_DNA"/>
</dbReference>
<name>A0A7C2K3A4_9PLAN</name>
<dbReference type="PROSITE" id="PS50966">
    <property type="entry name" value="ZF_SWIM"/>
    <property type="match status" value="1"/>
</dbReference>
<keyword evidence="1" id="KW-0479">Metal-binding</keyword>
<evidence type="ECO:0000259" key="2">
    <source>
        <dbReference type="PROSITE" id="PS50966"/>
    </source>
</evidence>
<gene>
    <name evidence="3" type="ORF">ENQ76_16435</name>
</gene>
<proteinExistence type="predicted"/>
<sequence length="164" mass="18572">MKRYRVLCATDVRAVSSDAPPVHRETEFLMAKRRPQPPPVDRAVEYINSPLMIRRLRYRNTLSATILGNYGVYRTEVRIGKPDKAACTCPSELWPCKHTRALAATWEQHPETFLDLQAWLDSLATKSKPELLKLIGQMALAAPESLSACGFEEFGPLDAEEDWD</sequence>
<organism evidence="3">
    <name type="scientific">Schlesneria paludicola</name>
    <dbReference type="NCBI Taxonomy" id="360056"/>
    <lineage>
        <taxon>Bacteria</taxon>
        <taxon>Pseudomonadati</taxon>
        <taxon>Planctomycetota</taxon>
        <taxon>Planctomycetia</taxon>
        <taxon>Planctomycetales</taxon>
        <taxon>Planctomycetaceae</taxon>
        <taxon>Schlesneria</taxon>
    </lineage>
</organism>
<dbReference type="AlphaFoldDB" id="A0A7C2K3A4"/>
<dbReference type="Pfam" id="PF04434">
    <property type="entry name" value="SWIM"/>
    <property type="match status" value="1"/>
</dbReference>
<dbReference type="GO" id="GO:0008270">
    <property type="term" value="F:zinc ion binding"/>
    <property type="evidence" value="ECO:0007669"/>
    <property type="project" value="UniProtKB-KW"/>
</dbReference>
<evidence type="ECO:0000313" key="3">
    <source>
        <dbReference type="EMBL" id="HEN17047.1"/>
    </source>
</evidence>
<keyword evidence="1" id="KW-0862">Zinc</keyword>
<evidence type="ECO:0000256" key="1">
    <source>
        <dbReference type="PROSITE-ProRule" id="PRU00325"/>
    </source>
</evidence>
<keyword evidence="1" id="KW-0863">Zinc-finger</keyword>
<comment type="caution">
    <text evidence="3">The sequence shown here is derived from an EMBL/GenBank/DDBJ whole genome shotgun (WGS) entry which is preliminary data.</text>
</comment>
<reference evidence="3" key="1">
    <citation type="journal article" date="2020" name="mSystems">
        <title>Genome- and Community-Level Interaction Insights into Carbon Utilization and Element Cycling Functions of Hydrothermarchaeota in Hydrothermal Sediment.</title>
        <authorList>
            <person name="Zhou Z."/>
            <person name="Liu Y."/>
            <person name="Xu W."/>
            <person name="Pan J."/>
            <person name="Luo Z.H."/>
            <person name="Li M."/>
        </authorList>
    </citation>
    <scope>NUCLEOTIDE SEQUENCE [LARGE SCALE GENOMIC DNA]</scope>
    <source>
        <strain evidence="3">SpSt-339</strain>
    </source>
</reference>